<dbReference type="Gene3D" id="3.90.550.10">
    <property type="entry name" value="Spore Coat Polysaccharide Biosynthesis Protein SpsA, Chain A"/>
    <property type="match status" value="1"/>
</dbReference>
<dbReference type="SUPFAM" id="SSF54631">
    <property type="entry name" value="CBS-domain pair"/>
    <property type="match status" value="1"/>
</dbReference>
<evidence type="ECO:0000256" key="1">
    <source>
        <dbReference type="PROSITE-ProRule" id="PRU00703"/>
    </source>
</evidence>
<dbReference type="Proteomes" id="UP001257914">
    <property type="component" value="Unassembled WGS sequence"/>
</dbReference>
<name>A0ABU3R5I6_9GAMM</name>
<evidence type="ECO:0000259" key="2">
    <source>
        <dbReference type="PROSITE" id="PS51371"/>
    </source>
</evidence>
<reference evidence="3 4" key="1">
    <citation type="submission" date="2023-10" db="EMBL/GenBank/DDBJ databases">
        <title>Psychrosphaera aquimaarina strain SW33 isolated from seawater.</title>
        <authorList>
            <person name="Bayburt H."/>
            <person name="Kim J.M."/>
            <person name="Choi B.J."/>
            <person name="Jeon C.O."/>
        </authorList>
    </citation>
    <scope>NUCLEOTIDE SEQUENCE [LARGE SCALE GENOMIC DNA]</scope>
    <source>
        <strain evidence="3 4">KCTC 52743</strain>
    </source>
</reference>
<dbReference type="CDD" id="cd06426">
    <property type="entry name" value="NTP_transferase_like_2"/>
    <property type="match status" value="1"/>
</dbReference>
<sequence>MLKPLSETIQELTIYESDSLLSALKKMDDIGKKLLIILSEKQKFSNLISIGDIQRAIINGTDLQEFICNIKIESKLVMSEPVTIKKVQDKILELRCEYMPVIDDSNNISNIYFWDDLFTNKKILDNRKISLPVVIMAGGQGTRLKPISNVLPKPLTPIGDSTIVEEIMSRFSAFGCSNFYLSVNYKKELIKYYLANNSEFKDIVYFVEDKPLGTAGSLSLLKGKISQPFFVSNCDILIDQDLAELYEYHKNNKNEITMVAALKHIPISYGTLETKEDGLLESMKEKPELTFKINAGVYILEPHLLEQIPDDTFFHITELIENVRANGGRVGVYPISEKSWMDIGEWPEYIKTVRALSNAINFKGL</sequence>
<dbReference type="Pfam" id="PF00483">
    <property type="entry name" value="NTP_transferase"/>
    <property type="match status" value="1"/>
</dbReference>
<dbReference type="EMBL" id="JAWCUA010000010">
    <property type="protein sequence ID" value="MDU0114563.1"/>
    <property type="molecule type" value="Genomic_DNA"/>
</dbReference>
<dbReference type="PROSITE" id="PS51371">
    <property type="entry name" value="CBS"/>
    <property type="match status" value="1"/>
</dbReference>
<feature type="domain" description="CBS" evidence="2">
    <location>
        <begin position="1"/>
        <end position="63"/>
    </location>
</feature>
<dbReference type="Gene3D" id="3.10.580.10">
    <property type="entry name" value="CBS-domain"/>
    <property type="match status" value="1"/>
</dbReference>
<evidence type="ECO:0000313" key="3">
    <source>
        <dbReference type="EMBL" id="MDU0114563.1"/>
    </source>
</evidence>
<dbReference type="PANTHER" id="PTHR22572">
    <property type="entry name" value="SUGAR-1-PHOSPHATE GUANYL TRANSFERASE"/>
    <property type="match status" value="1"/>
</dbReference>
<dbReference type="InterPro" id="IPR000644">
    <property type="entry name" value="CBS_dom"/>
</dbReference>
<dbReference type="InterPro" id="IPR029044">
    <property type="entry name" value="Nucleotide-diphossugar_trans"/>
</dbReference>
<organism evidence="3 4">
    <name type="scientific">Psychrosphaera aquimarina</name>
    <dbReference type="NCBI Taxonomy" id="2044854"/>
    <lineage>
        <taxon>Bacteria</taxon>
        <taxon>Pseudomonadati</taxon>
        <taxon>Pseudomonadota</taxon>
        <taxon>Gammaproteobacteria</taxon>
        <taxon>Alteromonadales</taxon>
        <taxon>Pseudoalteromonadaceae</taxon>
        <taxon>Psychrosphaera</taxon>
    </lineage>
</organism>
<dbReference type="InterPro" id="IPR046342">
    <property type="entry name" value="CBS_dom_sf"/>
</dbReference>
<comment type="caution">
    <text evidence="3">The sequence shown here is derived from an EMBL/GenBank/DDBJ whole genome shotgun (WGS) entry which is preliminary data.</text>
</comment>
<protein>
    <submittedName>
        <fullName evidence="3">Nucleotidyltransferase family protein</fullName>
    </submittedName>
</protein>
<evidence type="ECO:0000313" key="4">
    <source>
        <dbReference type="Proteomes" id="UP001257914"/>
    </source>
</evidence>
<keyword evidence="4" id="KW-1185">Reference proteome</keyword>
<proteinExistence type="predicted"/>
<keyword evidence="1" id="KW-0129">CBS domain</keyword>
<dbReference type="InterPro" id="IPR005835">
    <property type="entry name" value="NTP_transferase_dom"/>
</dbReference>
<accession>A0ABU3R5I6</accession>
<dbReference type="SUPFAM" id="SSF53448">
    <property type="entry name" value="Nucleotide-diphospho-sugar transferases"/>
    <property type="match status" value="1"/>
</dbReference>
<dbReference type="RefSeq" id="WP_315948243.1">
    <property type="nucleotide sequence ID" value="NZ_JAWCUA010000010.1"/>
</dbReference>
<gene>
    <name evidence="3" type="ORF">RT723_16515</name>
</gene>
<dbReference type="InterPro" id="IPR050486">
    <property type="entry name" value="Mannose-1P_guanyltransferase"/>
</dbReference>